<dbReference type="InterPro" id="IPR037523">
    <property type="entry name" value="VOC_core"/>
</dbReference>
<evidence type="ECO:0000259" key="1">
    <source>
        <dbReference type="PROSITE" id="PS50943"/>
    </source>
</evidence>
<dbReference type="EMBL" id="CP089982">
    <property type="protein sequence ID" value="WXA98071.1"/>
    <property type="molecule type" value="Genomic_DNA"/>
</dbReference>
<keyword evidence="4" id="KW-1185">Reference proteome</keyword>
<proteinExistence type="predicted"/>
<evidence type="ECO:0000313" key="4">
    <source>
        <dbReference type="Proteomes" id="UP001379533"/>
    </source>
</evidence>
<feature type="domain" description="HTH cro/C1-type" evidence="1">
    <location>
        <begin position="10"/>
        <end position="62"/>
    </location>
</feature>
<dbReference type="Pfam" id="PF00903">
    <property type="entry name" value="Glyoxalase"/>
    <property type="match status" value="1"/>
</dbReference>
<evidence type="ECO:0000313" key="3">
    <source>
        <dbReference type="EMBL" id="WXA98071.1"/>
    </source>
</evidence>
<feature type="domain" description="VOC" evidence="2">
    <location>
        <begin position="68"/>
        <end position="191"/>
    </location>
</feature>
<evidence type="ECO:0000259" key="2">
    <source>
        <dbReference type="PROSITE" id="PS51819"/>
    </source>
</evidence>
<dbReference type="InterPro" id="IPR010982">
    <property type="entry name" value="Lambda_DNA-bd_dom_sf"/>
</dbReference>
<protein>
    <submittedName>
        <fullName evidence="3">VOC family protein</fullName>
    </submittedName>
</protein>
<dbReference type="RefSeq" id="WP_394848683.1">
    <property type="nucleotide sequence ID" value="NZ_CP089982.1"/>
</dbReference>
<dbReference type="Gene3D" id="3.30.720.120">
    <property type="match status" value="1"/>
</dbReference>
<dbReference type="Proteomes" id="UP001379533">
    <property type="component" value="Chromosome"/>
</dbReference>
<dbReference type="InterPro" id="IPR001387">
    <property type="entry name" value="Cro/C1-type_HTH"/>
</dbReference>
<dbReference type="Gene3D" id="1.10.260.40">
    <property type="entry name" value="lambda repressor-like DNA-binding domains"/>
    <property type="match status" value="1"/>
</dbReference>
<dbReference type="Pfam" id="PF01381">
    <property type="entry name" value="HTH_3"/>
    <property type="match status" value="1"/>
</dbReference>
<dbReference type="SUPFAM" id="SSF54593">
    <property type="entry name" value="Glyoxalase/Bleomycin resistance protein/Dihydroxybiphenyl dioxygenase"/>
    <property type="match status" value="1"/>
</dbReference>
<dbReference type="PROSITE" id="PS50943">
    <property type="entry name" value="HTH_CROC1"/>
    <property type="match status" value="1"/>
</dbReference>
<dbReference type="PROSITE" id="PS51819">
    <property type="entry name" value="VOC"/>
    <property type="match status" value="1"/>
</dbReference>
<organism evidence="3 4">
    <name type="scientific">Pendulispora brunnea</name>
    <dbReference type="NCBI Taxonomy" id="2905690"/>
    <lineage>
        <taxon>Bacteria</taxon>
        <taxon>Pseudomonadati</taxon>
        <taxon>Myxococcota</taxon>
        <taxon>Myxococcia</taxon>
        <taxon>Myxococcales</taxon>
        <taxon>Sorangiineae</taxon>
        <taxon>Pendulisporaceae</taxon>
        <taxon>Pendulispora</taxon>
    </lineage>
</organism>
<gene>
    <name evidence="3" type="ORF">LZC95_14665</name>
</gene>
<dbReference type="Gene3D" id="3.30.720.110">
    <property type="match status" value="1"/>
</dbReference>
<name>A0ABZ2KHB3_9BACT</name>
<dbReference type="SUPFAM" id="SSF47413">
    <property type="entry name" value="lambda repressor-like DNA-binding domains"/>
    <property type="match status" value="1"/>
</dbReference>
<reference evidence="3 4" key="1">
    <citation type="submission" date="2021-12" db="EMBL/GenBank/DDBJ databases">
        <title>Discovery of the Pendulisporaceae a myxobacterial family with distinct sporulation behavior and unique specialized metabolism.</title>
        <authorList>
            <person name="Garcia R."/>
            <person name="Popoff A."/>
            <person name="Bader C.D."/>
            <person name="Loehr J."/>
            <person name="Walesch S."/>
            <person name="Walt C."/>
            <person name="Boldt J."/>
            <person name="Bunk B."/>
            <person name="Haeckl F.J.F.P.J."/>
            <person name="Gunesch A.P."/>
            <person name="Birkelbach J."/>
            <person name="Nuebel U."/>
            <person name="Pietschmann T."/>
            <person name="Bach T."/>
            <person name="Mueller R."/>
        </authorList>
    </citation>
    <scope>NUCLEOTIDE SEQUENCE [LARGE SCALE GENOMIC DNA]</scope>
    <source>
        <strain evidence="3 4">MSr12523</strain>
    </source>
</reference>
<dbReference type="InterPro" id="IPR029068">
    <property type="entry name" value="Glyas_Bleomycin-R_OHBP_Dase"/>
</dbReference>
<sequence>MNQLEVGKKIRRLREKKAWTQEHLAQAASISLRTVQRAEEGTMSAETLAAVAGAFDVEVTELTRTEPSYPSVCPFLYYAKPGSFDWLVRVFGFSVRMKIPGPNDTVVHGELTLGNGLVMVGLPSESDDAKTPEQAGCRTQGLYLMVDDADAHCERARGAGAKIVSEPREAHGHRRYVAEDPEGHRWMFASPISI</sequence>
<dbReference type="SMART" id="SM00530">
    <property type="entry name" value="HTH_XRE"/>
    <property type="match status" value="1"/>
</dbReference>
<dbReference type="CDD" id="cd00093">
    <property type="entry name" value="HTH_XRE"/>
    <property type="match status" value="1"/>
</dbReference>
<dbReference type="PANTHER" id="PTHR34109">
    <property type="entry name" value="BNAUNNG04460D PROTEIN-RELATED"/>
    <property type="match status" value="1"/>
</dbReference>
<dbReference type="PANTHER" id="PTHR34109:SF1">
    <property type="entry name" value="VOC DOMAIN-CONTAINING PROTEIN"/>
    <property type="match status" value="1"/>
</dbReference>
<dbReference type="InterPro" id="IPR004360">
    <property type="entry name" value="Glyas_Fos-R_dOase_dom"/>
</dbReference>
<accession>A0ABZ2KHB3</accession>